<reference evidence="4" key="1">
    <citation type="submission" date="2025-08" db="UniProtKB">
        <authorList>
            <consortium name="Ensembl"/>
        </authorList>
    </citation>
    <scope>IDENTIFICATION</scope>
</reference>
<evidence type="ECO:0000256" key="1">
    <source>
        <dbReference type="ARBA" id="ARBA00022737"/>
    </source>
</evidence>
<protein>
    <submittedName>
        <fullName evidence="4">N(alpha)-acetyltransferase 15, NatA auxiliary subunit a</fullName>
    </submittedName>
</protein>
<dbReference type="SUPFAM" id="SSF48452">
    <property type="entry name" value="TPR-like"/>
    <property type="match status" value="2"/>
</dbReference>
<dbReference type="FunFam" id="1.25.40.1040:FF:000001">
    <property type="entry name" value="N-alpha-acetyltransferase 15, NatA auxiliary subunit"/>
    <property type="match status" value="1"/>
</dbReference>
<evidence type="ECO:0000313" key="4">
    <source>
        <dbReference type="Ensembl" id="ENSCCRP00010026378.1"/>
    </source>
</evidence>
<dbReference type="Proteomes" id="UP000694427">
    <property type="component" value="Unplaced"/>
</dbReference>
<gene>
    <name evidence="4" type="primary">LOC109102860</name>
</gene>
<dbReference type="Gene3D" id="1.25.40.1010">
    <property type="match status" value="1"/>
</dbReference>
<name>A0A8C1J3F5_CYPCA</name>
<dbReference type="Pfam" id="PF13181">
    <property type="entry name" value="TPR_8"/>
    <property type="match status" value="1"/>
</dbReference>
<dbReference type="AlphaFoldDB" id="A0A8C1J3F5"/>
<dbReference type="FunFam" id="1.25.40.1010:FF:000001">
    <property type="entry name" value="N-alpha-acetyltransferase 15, NatA auxiliary subunit"/>
    <property type="match status" value="1"/>
</dbReference>
<dbReference type="PANTHER" id="PTHR22767">
    <property type="entry name" value="N-TERMINAL ACETYLTRANSFERASE-RELATED"/>
    <property type="match status" value="1"/>
</dbReference>
<dbReference type="PIRSF" id="PIRSF000422">
    <property type="entry name" value="N-terminal-AcTrfase-A_aux_su"/>
    <property type="match status" value="1"/>
</dbReference>
<dbReference type="PANTHER" id="PTHR22767:SF6">
    <property type="entry name" value="N-ALPHA-ACETYLTRANSFERASE 15, NATA AUXILIARY SUBUNIT"/>
    <property type="match status" value="1"/>
</dbReference>
<feature type="region of interest" description="Disordered" evidence="3">
    <location>
        <begin position="566"/>
        <end position="630"/>
    </location>
</feature>
<dbReference type="PROSITE" id="PS50005">
    <property type="entry name" value="TPR"/>
    <property type="match status" value="2"/>
</dbReference>
<dbReference type="InterPro" id="IPR019734">
    <property type="entry name" value="TPR_rpt"/>
</dbReference>
<dbReference type="Ensembl" id="ENSCCRT00010028953.1">
    <property type="protein sequence ID" value="ENSCCRP00010026378.1"/>
    <property type="gene ID" value="ENSCCRG00010007821.1"/>
</dbReference>
<accession>A0A8C1J3F5</accession>
<dbReference type="InterPro" id="IPR011990">
    <property type="entry name" value="TPR-like_helical_dom_sf"/>
</dbReference>
<sequence length="857" mass="99699">HPTFILPNRCYEHKQYRNGLKFCKQILSNQKFAEHGETLAMKGLTLNCLGRKEEAYDLVRRGLRNDLKSHVCWHVYGLLQRSDKKYDEAIKCYRNALKWDKDNLQILRDLSLLQIQMRDLEGYRETRYQLLQLRPAQRASWIGYAIAYHLLEDYEMAAKIVEEFRKTQQTSPDKVDYEYSELLLYQNQLLREAGLNKEALDHLTSYEKQICDKLAVEETRGELLLKLDRAGEATEVYHRLLERNPENWSYYQGLEKALKPKSVEEKQKIYEDAWVKYPKGLVPRRLPLSFLTGEKFRECLDRYLRMNFSKGCPPVFTTLKSLYHQKDKVEIIEELVVGYEKCLRTCKMFNQKDDGKTEPPTTLLWVQYFLAQHFNHIGKQTLALEYINAAIESTPTLIELFLIKAKIYKHAGNIREAARWMDEAQALDTADRFINSKCAKYLLKAGLIKEAEEMCSKFTREGASAVENLNEMQCMWFQTECALAYKSLNKYGEALKKCHEIERHFVEITDDQFDFHTYCMRKMTLRSYVDLLNLEDVLRMHPFYFKAARTAIEIYLSLHDNPLSDDNKESQADNANLTDKELKKLRNKQRRAQKKAQLEEEKKNAEKEKQLKNQKKKKEEDEEEIGGPKEELIPEKLAKVENPLEEAVKFLTPLKNLVKNKIDTHLLAFEIYLRKEKYLLMLQSVKRAYSLDPDHPWLHQCLVRFFKGVSDSKDMPEAVQTVLKQEITKLFGESDPKTFNKNFLSKHANSIPHRVAAAKMMVFLDPSSEGMAAELATSLNESLTGGTIQTCTEVLQALRDGSLGSQQEKNLESYRASCHGIYPYALAFMPPSYQDNSAVTTNGDLSPCDHEDMPNEI</sequence>
<feature type="compositionally biased region" description="Basic residues" evidence="3">
    <location>
        <begin position="585"/>
        <end position="594"/>
    </location>
</feature>
<feature type="compositionally biased region" description="Basic and acidic residues" evidence="3">
    <location>
        <begin position="596"/>
        <end position="611"/>
    </location>
</feature>
<organism evidence="4 5">
    <name type="scientific">Cyprinus carpio</name>
    <name type="common">Common carp</name>
    <dbReference type="NCBI Taxonomy" id="7962"/>
    <lineage>
        <taxon>Eukaryota</taxon>
        <taxon>Metazoa</taxon>
        <taxon>Chordata</taxon>
        <taxon>Craniata</taxon>
        <taxon>Vertebrata</taxon>
        <taxon>Euteleostomi</taxon>
        <taxon>Actinopterygii</taxon>
        <taxon>Neopterygii</taxon>
        <taxon>Teleostei</taxon>
        <taxon>Ostariophysi</taxon>
        <taxon>Cypriniformes</taxon>
        <taxon>Cyprinidae</taxon>
        <taxon>Cyprininae</taxon>
        <taxon>Cyprinus</taxon>
    </lineage>
</organism>
<evidence type="ECO:0000256" key="2">
    <source>
        <dbReference type="ARBA" id="ARBA00022803"/>
    </source>
</evidence>
<keyword evidence="1" id="KW-0677">Repeat</keyword>
<dbReference type="Gene3D" id="1.25.40.1040">
    <property type="match status" value="1"/>
</dbReference>
<evidence type="ECO:0000256" key="3">
    <source>
        <dbReference type="SAM" id="MobiDB-lite"/>
    </source>
</evidence>
<dbReference type="SMART" id="SM00028">
    <property type="entry name" value="TPR"/>
    <property type="match status" value="7"/>
</dbReference>
<dbReference type="Pfam" id="PF12569">
    <property type="entry name" value="NatA_aux_su"/>
    <property type="match status" value="1"/>
</dbReference>
<keyword evidence="2" id="KW-0802">TPR repeat</keyword>
<keyword evidence="5" id="KW-1185">Reference proteome</keyword>
<proteinExistence type="predicted"/>
<dbReference type="InterPro" id="IPR021183">
    <property type="entry name" value="NatA_aux_su"/>
</dbReference>
<dbReference type="GO" id="GO:0031415">
    <property type="term" value="C:NatA complex"/>
    <property type="evidence" value="ECO:0007669"/>
    <property type="project" value="TreeGrafter"/>
</dbReference>
<accession>A0A8C1AWY3</accession>
<evidence type="ECO:0000313" key="5">
    <source>
        <dbReference type="Proteomes" id="UP000694427"/>
    </source>
</evidence>
<reference evidence="4" key="2">
    <citation type="submission" date="2025-09" db="UniProtKB">
        <authorList>
            <consortium name="Ensembl"/>
        </authorList>
    </citation>
    <scope>IDENTIFICATION</scope>
</reference>